<dbReference type="EMBL" id="CAICTM010001985">
    <property type="protein sequence ID" value="CAB9527387.1"/>
    <property type="molecule type" value="Genomic_DNA"/>
</dbReference>
<feature type="transmembrane region" description="Helical" evidence="1">
    <location>
        <begin position="12"/>
        <end position="32"/>
    </location>
</feature>
<dbReference type="OrthoDB" id="187102at2759"/>
<name>A0A9N8EUH5_9STRA</name>
<evidence type="ECO:0000313" key="2">
    <source>
        <dbReference type="EMBL" id="CAB9527387.1"/>
    </source>
</evidence>
<dbReference type="AlphaFoldDB" id="A0A9N8EUH5"/>
<dbReference type="Proteomes" id="UP001153069">
    <property type="component" value="Unassembled WGS sequence"/>
</dbReference>
<sequence>MFRVHERYHMTTLLLSRLILALLGLIGVSGLFDGLPQDYESWTAEEKFGFWDAALEDELLENADKSPSDQSGNFPSTAGKVAFLTTDDFSPTFERFRDDLPYTHAKRIRSVGGVGLVTWHPTVNATDDNPFTGFFATGAPYALIRLSYTSPNDDSGTTPGLSLKLFRDGMPSSNMLAMESLEGQTSGNFFEFDFSNHLKPATTALLRYVGHRFSQYSCPSTRTGLSEVALSTESIAGMQYDVHRTIQTMNFPFKVIFRPNPTLTQQFASYPPEGSLFDILTAIEVGTTLYDIYAVADPELMDQEIHVGHLELTRKLQPSVLGDKVLFFRHQKIEEDYALRPHYNAQDEGTPRCPAGYR</sequence>
<proteinExistence type="predicted"/>
<evidence type="ECO:0000256" key="1">
    <source>
        <dbReference type="SAM" id="Phobius"/>
    </source>
</evidence>
<comment type="caution">
    <text evidence="2">The sequence shown here is derived from an EMBL/GenBank/DDBJ whole genome shotgun (WGS) entry which is preliminary data.</text>
</comment>
<keyword evidence="1" id="KW-1133">Transmembrane helix</keyword>
<keyword evidence="3" id="KW-1185">Reference proteome</keyword>
<accession>A0A9N8EUH5</accession>
<organism evidence="2 3">
    <name type="scientific">Seminavis robusta</name>
    <dbReference type="NCBI Taxonomy" id="568900"/>
    <lineage>
        <taxon>Eukaryota</taxon>
        <taxon>Sar</taxon>
        <taxon>Stramenopiles</taxon>
        <taxon>Ochrophyta</taxon>
        <taxon>Bacillariophyta</taxon>
        <taxon>Bacillariophyceae</taxon>
        <taxon>Bacillariophycidae</taxon>
        <taxon>Naviculales</taxon>
        <taxon>Naviculaceae</taxon>
        <taxon>Seminavis</taxon>
    </lineage>
</organism>
<protein>
    <submittedName>
        <fullName evidence="2">Uncharacterized protein</fullName>
    </submittedName>
</protein>
<keyword evidence="1" id="KW-0812">Transmembrane</keyword>
<keyword evidence="1" id="KW-0472">Membrane</keyword>
<gene>
    <name evidence="2" type="ORF">SEMRO_1987_G309570.1</name>
</gene>
<evidence type="ECO:0000313" key="3">
    <source>
        <dbReference type="Proteomes" id="UP001153069"/>
    </source>
</evidence>
<reference evidence="2" key="1">
    <citation type="submission" date="2020-06" db="EMBL/GenBank/DDBJ databases">
        <authorList>
            <consortium name="Plant Systems Biology data submission"/>
        </authorList>
    </citation>
    <scope>NUCLEOTIDE SEQUENCE</scope>
    <source>
        <strain evidence="2">D6</strain>
    </source>
</reference>